<dbReference type="EMBL" id="CP149822">
    <property type="protein sequence ID" value="WZN41517.1"/>
    <property type="molecule type" value="Genomic_DNA"/>
</dbReference>
<dbReference type="Pfam" id="PF09925">
    <property type="entry name" value="DUF2157"/>
    <property type="match status" value="1"/>
</dbReference>
<feature type="transmembrane region" description="Helical" evidence="1">
    <location>
        <begin position="298"/>
        <end position="319"/>
    </location>
</feature>
<evidence type="ECO:0000259" key="2">
    <source>
        <dbReference type="Pfam" id="PF09925"/>
    </source>
</evidence>
<protein>
    <submittedName>
        <fullName evidence="3">DUF2157 domain-containing protein</fullName>
    </submittedName>
</protein>
<feature type="transmembrane region" description="Helical" evidence="1">
    <location>
        <begin position="242"/>
        <end position="259"/>
    </location>
</feature>
<evidence type="ECO:0000313" key="3">
    <source>
        <dbReference type="EMBL" id="WZN41517.1"/>
    </source>
</evidence>
<keyword evidence="1" id="KW-0472">Membrane</keyword>
<organism evidence="3 4">
    <name type="scientific">Chitinophaga pollutisoli</name>
    <dbReference type="NCBI Taxonomy" id="3133966"/>
    <lineage>
        <taxon>Bacteria</taxon>
        <taxon>Pseudomonadati</taxon>
        <taxon>Bacteroidota</taxon>
        <taxon>Chitinophagia</taxon>
        <taxon>Chitinophagales</taxon>
        <taxon>Chitinophagaceae</taxon>
        <taxon>Chitinophaga</taxon>
    </lineage>
</organism>
<keyword evidence="1" id="KW-0812">Transmembrane</keyword>
<feature type="transmembrane region" description="Helical" evidence="1">
    <location>
        <begin position="266"/>
        <end position="292"/>
    </location>
</feature>
<evidence type="ECO:0000313" key="4">
    <source>
        <dbReference type="Proteomes" id="UP001485459"/>
    </source>
</evidence>
<feature type="transmembrane region" description="Helical" evidence="1">
    <location>
        <begin position="188"/>
        <end position="205"/>
    </location>
</feature>
<feature type="transmembrane region" description="Helical" evidence="1">
    <location>
        <begin position="64"/>
        <end position="84"/>
    </location>
</feature>
<feature type="domain" description="DUF2157" evidence="2">
    <location>
        <begin position="8"/>
        <end position="152"/>
    </location>
</feature>
<proteinExistence type="predicted"/>
<accession>A0ABZ2YQ73</accession>
<feature type="transmembrane region" description="Helical" evidence="1">
    <location>
        <begin position="105"/>
        <end position="122"/>
    </location>
</feature>
<feature type="transmembrane region" description="Helical" evidence="1">
    <location>
        <begin position="40"/>
        <end position="58"/>
    </location>
</feature>
<gene>
    <name evidence="3" type="ORF">WJU16_00505</name>
</gene>
<evidence type="ECO:0000256" key="1">
    <source>
        <dbReference type="SAM" id="Phobius"/>
    </source>
</evidence>
<keyword evidence="4" id="KW-1185">Reference proteome</keyword>
<feature type="transmembrane region" description="Helical" evidence="1">
    <location>
        <begin position="128"/>
        <end position="150"/>
    </location>
</feature>
<sequence length="331" mass="37290">MRPTFIRQLADEGLLSQTERLRLEAQQGSRLFSLHWELKTLLYLGVLLLSGGLGTLIYKNIDTIGHQAILAVIGLLCSACFWYANKHKAPFTWQKAESPNAWWDYVVLLGCLLFISFITYLQGQYEVFGYRLGSATFIPMVVLFVSAYYFDHLGVLSLAITNFAAWLGIAITPMHILTNNPFGLENRLINTALIAGGVLTLAGYASTHFRKKAHFSFTYYNFDVHIFCIGALSGMFFADGLLLLYTPALIAALMFYYLLGIRLRSFYFLLVTVVYGYIGAGYLVIFTLVQGWESLEMGVVYLSILYLIASSIFMAKLLIHLNRKLKSDAHL</sequence>
<dbReference type="InterPro" id="IPR018677">
    <property type="entry name" value="DUF2157"/>
</dbReference>
<dbReference type="RefSeq" id="WP_341836366.1">
    <property type="nucleotide sequence ID" value="NZ_CP149822.1"/>
</dbReference>
<dbReference type="Proteomes" id="UP001485459">
    <property type="component" value="Chromosome"/>
</dbReference>
<reference evidence="4" key="1">
    <citation type="submission" date="2024-03" db="EMBL/GenBank/DDBJ databases">
        <title>Chitinophaga horti sp. nov., isolated from garden soil.</title>
        <authorList>
            <person name="Lee D.S."/>
            <person name="Han D.M."/>
            <person name="Baek J.H."/>
            <person name="Choi D.G."/>
            <person name="Jeon J.H."/>
            <person name="Jeon C.O."/>
        </authorList>
    </citation>
    <scope>NUCLEOTIDE SEQUENCE [LARGE SCALE GENOMIC DNA]</scope>
    <source>
        <strain evidence="4">GPA1</strain>
    </source>
</reference>
<keyword evidence="1" id="KW-1133">Transmembrane helix</keyword>
<feature type="transmembrane region" description="Helical" evidence="1">
    <location>
        <begin position="155"/>
        <end position="176"/>
    </location>
</feature>
<name>A0ABZ2YQ73_9BACT</name>
<feature type="transmembrane region" description="Helical" evidence="1">
    <location>
        <begin position="217"/>
        <end position="236"/>
    </location>
</feature>